<keyword evidence="5" id="KW-0732">Signal</keyword>
<evidence type="ECO:0000313" key="8">
    <source>
        <dbReference type="EMBL" id="TCS32745.1"/>
    </source>
</evidence>
<keyword evidence="9" id="KW-1185">Reference proteome</keyword>
<name>A0A4R3HPE4_PAULE</name>
<proteinExistence type="inferred from homology"/>
<keyword evidence="7" id="KW-0998">Cell outer membrane</keyword>
<comment type="similarity">
    <text evidence="2">Belongs to the OmpP1/FadL family.</text>
</comment>
<protein>
    <submittedName>
        <fullName evidence="8">Long-chain fatty acid transport protein</fullName>
    </submittedName>
</protein>
<evidence type="ECO:0000256" key="2">
    <source>
        <dbReference type="ARBA" id="ARBA00008163"/>
    </source>
</evidence>
<dbReference type="PANTHER" id="PTHR35093:SF3">
    <property type="entry name" value="LONG-CHAIN FATTY ACID TRANSPORT PROTEIN"/>
    <property type="match status" value="1"/>
</dbReference>
<keyword evidence="6" id="KW-0472">Membrane</keyword>
<dbReference type="GO" id="GO:0015483">
    <property type="term" value="F:long-chain fatty acid transporting porin activity"/>
    <property type="evidence" value="ECO:0007669"/>
    <property type="project" value="TreeGrafter"/>
</dbReference>
<comment type="subcellular location">
    <subcellularLocation>
        <location evidence="1">Cell outer membrane</location>
        <topology evidence="1">Multi-pass membrane protein</topology>
    </subcellularLocation>
</comment>
<dbReference type="RefSeq" id="WP_207907329.1">
    <property type="nucleotide sequence ID" value="NZ_SLZQ01000020.1"/>
</dbReference>
<dbReference type="EMBL" id="SLZQ01000020">
    <property type="protein sequence ID" value="TCS32745.1"/>
    <property type="molecule type" value="Genomic_DNA"/>
</dbReference>
<dbReference type="PANTHER" id="PTHR35093">
    <property type="entry name" value="OUTER MEMBRANE PROTEIN NMB0088-RELATED"/>
    <property type="match status" value="1"/>
</dbReference>
<evidence type="ECO:0000313" key="9">
    <source>
        <dbReference type="Proteomes" id="UP000295382"/>
    </source>
</evidence>
<evidence type="ECO:0000256" key="6">
    <source>
        <dbReference type="ARBA" id="ARBA00023136"/>
    </source>
</evidence>
<evidence type="ECO:0000256" key="1">
    <source>
        <dbReference type="ARBA" id="ARBA00004571"/>
    </source>
</evidence>
<evidence type="ECO:0000256" key="3">
    <source>
        <dbReference type="ARBA" id="ARBA00022452"/>
    </source>
</evidence>
<accession>A0A4R3HPE4</accession>
<reference evidence="8 9" key="1">
    <citation type="submission" date="2019-03" db="EMBL/GenBank/DDBJ databases">
        <title>Genomic Encyclopedia of Type Strains, Phase IV (KMG-IV): sequencing the most valuable type-strain genomes for metagenomic binning, comparative biology and taxonomic classification.</title>
        <authorList>
            <person name="Goeker M."/>
        </authorList>
    </citation>
    <scope>NUCLEOTIDE SEQUENCE [LARGE SCALE GENOMIC DNA]</scope>
    <source>
        <strain evidence="8 9">DSM 7445</strain>
    </source>
</reference>
<comment type="caution">
    <text evidence="8">The sequence shown here is derived from an EMBL/GenBank/DDBJ whole genome shotgun (WGS) entry which is preliminary data.</text>
</comment>
<organism evidence="8 9">
    <name type="scientific">Paucimonas lemoignei</name>
    <name type="common">Pseudomonas lemoignei</name>
    <dbReference type="NCBI Taxonomy" id="29443"/>
    <lineage>
        <taxon>Bacteria</taxon>
        <taxon>Pseudomonadati</taxon>
        <taxon>Pseudomonadota</taxon>
        <taxon>Betaproteobacteria</taxon>
        <taxon>Burkholderiales</taxon>
        <taxon>Burkholderiaceae</taxon>
        <taxon>Paucimonas</taxon>
    </lineage>
</organism>
<evidence type="ECO:0000256" key="5">
    <source>
        <dbReference type="ARBA" id="ARBA00022729"/>
    </source>
</evidence>
<dbReference type="Gene3D" id="2.40.160.60">
    <property type="entry name" value="Outer membrane protein transport protein (OMPP1/FadL/TodX)"/>
    <property type="match status" value="1"/>
</dbReference>
<keyword evidence="3" id="KW-1134">Transmembrane beta strand</keyword>
<keyword evidence="4" id="KW-0812">Transmembrane</keyword>
<evidence type="ECO:0000256" key="7">
    <source>
        <dbReference type="ARBA" id="ARBA00023237"/>
    </source>
</evidence>
<sequence length="453" mass="48943">MTSTSQLARRFAHRSTAWLILLMIGLIAWAPASLVHASGFALNEMSAGSVGNAHAGSAAVAEDLGTIFYNPAGLARMSGSQFMINGAVIRPSSRFANAGSSIPGGAAQAGGDAGGWAVVPAMYFATDLAPRLRFGIGLQAPFGLRTEYDEGWVGRYQALTSDLTTVNINPSLSYRLNDLVALGVGVSAQYADVKLSRAIDFGTICLFTVGAIPCLGSGILPLANDGKVTVKGNDWGFGYNFGVLLSPTDSARIGLSYRSQIKHNLSGNASYQIPANLPPGLAALPLFSNNGVAADVTLPESLILSGYMDISPQWAIMGDVSWMRWNRFDELRIRFNNGAPDAVMTERWRNTVRYAAAVNYRYNDAWKFRVGAAYDPTPVRDEFRSARIPDADRTWLSLGVQFKPSRQDTWDLGYAHIFVKDAPINRTEVAAGTQTGTYRNKVDILSLQYSRAF</sequence>
<dbReference type="GO" id="GO:0009279">
    <property type="term" value="C:cell outer membrane"/>
    <property type="evidence" value="ECO:0007669"/>
    <property type="project" value="UniProtKB-SubCell"/>
</dbReference>
<dbReference type="Proteomes" id="UP000295382">
    <property type="component" value="Unassembled WGS sequence"/>
</dbReference>
<dbReference type="InterPro" id="IPR005017">
    <property type="entry name" value="OMPP1/FadL/TodX"/>
</dbReference>
<evidence type="ECO:0000256" key="4">
    <source>
        <dbReference type="ARBA" id="ARBA00022692"/>
    </source>
</evidence>
<dbReference type="AlphaFoldDB" id="A0A4R3HPE4"/>
<dbReference type="SUPFAM" id="SSF56935">
    <property type="entry name" value="Porins"/>
    <property type="match status" value="1"/>
</dbReference>
<dbReference type="Pfam" id="PF03349">
    <property type="entry name" value="Toluene_X"/>
    <property type="match status" value="1"/>
</dbReference>
<gene>
    <name evidence="8" type="ORF">EDC30_12017</name>
</gene>